<dbReference type="Gene3D" id="2.40.170.20">
    <property type="entry name" value="TonB-dependent receptor, beta-barrel domain"/>
    <property type="match status" value="1"/>
</dbReference>
<protein>
    <submittedName>
        <fullName evidence="13">Ligand-gated channel</fullName>
    </submittedName>
</protein>
<keyword evidence="8 9" id="KW-0998">Cell outer membrane</keyword>
<keyword evidence="14" id="KW-1185">Reference proteome</keyword>
<evidence type="ECO:0000256" key="3">
    <source>
        <dbReference type="ARBA" id="ARBA00022448"/>
    </source>
</evidence>
<evidence type="ECO:0000256" key="7">
    <source>
        <dbReference type="ARBA" id="ARBA00023136"/>
    </source>
</evidence>
<dbReference type="InterPro" id="IPR037066">
    <property type="entry name" value="Plug_dom_sf"/>
</dbReference>
<evidence type="ECO:0000313" key="13">
    <source>
        <dbReference type="EMBL" id="AML53638.1"/>
    </source>
</evidence>
<sequence length="642" mass="69870">MAAPQATAQEITEENGYLGSLELGESKRAVQVDTAVAVTIVDQSEIEDRQASTVAELIDSVPGVTLVNGGTAAGSGINIRGYGANASYGTDQKVAIIVDGATKGSEELYRIGTQLYTDPMLYRQVEVIRGTVGSFEYGTGIVGGVVKFETKDASEFTYGEIGFKLRETLEFVSNGNGFTSSTILAWQPSENAEYLFNYTRRQLGVQTDGDGNEINPASGGIDDPSYLVKGKFSFGESNDQSVTLSYSDTNSDQQDVPYDSLSNLDFGNVDRETHNITAILAYNYNPVGNDLIDLTALLTYSDEQIDSTSLEPYSPFLSPLLDADQRYETTTLSLKNTSLFQTGNAEHNLRSGIEFIRRERLDAYSAPGGVDNRVAVFMVDDIQYGDHLTYTPALRYETSTTDSNDSSVIASYQNDALVGGLSVRYAFDSGFAVFASGAYTEGLPILDDLENPLYMTQSEKARTYEVGASYVRGDAFFGGDSLALKANLYVTSLWDVTSYTDIGQIDTEGLELEGSYTHQSGVYVDMNANIVNGEQIALDGTSERWSRLAADSVGITVGKRFDEKLDVSWELVAAASVDDVDDPTPGYGVNNLRATYRPQDGILEGTEVRFGLENVFDKEYRTHLSTRNAAGRNFKLTLAKTF</sequence>
<evidence type="ECO:0000256" key="5">
    <source>
        <dbReference type="ARBA" id="ARBA00022692"/>
    </source>
</evidence>
<dbReference type="InterPro" id="IPR036942">
    <property type="entry name" value="Beta-barrel_TonB_sf"/>
</dbReference>
<dbReference type="SUPFAM" id="SSF56935">
    <property type="entry name" value="Porins"/>
    <property type="match status" value="1"/>
</dbReference>
<organism evidence="13 14">
    <name type="scientific">Falsihalocynthiibacter arcticus</name>
    <dbReference type="NCBI Taxonomy" id="1579316"/>
    <lineage>
        <taxon>Bacteria</taxon>
        <taxon>Pseudomonadati</taxon>
        <taxon>Pseudomonadota</taxon>
        <taxon>Alphaproteobacteria</taxon>
        <taxon>Rhodobacterales</taxon>
        <taxon>Roseobacteraceae</taxon>
        <taxon>Falsihalocynthiibacter</taxon>
    </lineage>
</organism>
<evidence type="ECO:0000313" key="14">
    <source>
        <dbReference type="Proteomes" id="UP000070371"/>
    </source>
</evidence>
<evidence type="ECO:0000259" key="11">
    <source>
        <dbReference type="Pfam" id="PF00593"/>
    </source>
</evidence>
<evidence type="ECO:0000256" key="2">
    <source>
        <dbReference type="ARBA" id="ARBA00009810"/>
    </source>
</evidence>
<dbReference type="PANTHER" id="PTHR30069:SF41">
    <property type="entry name" value="HEME_HEMOPEXIN UTILIZATION PROTEIN C"/>
    <property type="match status" value="1"/>
</dbReference>
<comment type="subcellular location">
    <subcellularLocation>
        <location evidence="1 9">Cell outer membrane</location>
        <topology evidence="1 9">Multi-pass membrane protein</topology>
    </subcellularLocation>
</comment>
<dbReference type="Pfam" id="PF07715">
    <property type="entry name" value="Plug"/>
    <property type="match status" value="1"/>
</dbReference>
<evidence type="ECO:0000256" key="4">
    <source>
        <dbReference type="ARBA" id="ARBA00022452"/>
    </source>
</evidence>
<dbReference type="PROSITE" id="PS52016">
    <property type="entry name" value="TONB_DEPENDENT_REC_3"/>
    <property type="match status" value="1"/>
</dbReference>
<dbReference type="Pfam" id="PF00593">
    <property type="entry name" value="TonB_dep_Rec_b-barrel"/>
    <property type="match status" value="1"/>
</dbReference>
<feature type="domain" description="TonB-dependent receptor-like beta-barrel" evidence="11">
    <location>
        <begin position="237"/>
        <end position="615"/>
    </location>
</feature>
<dbReference type="Gene3D" id="2.170.130.10">
    <property type="entry name" value="TonB-dependent receptor, plug domain"/>
    <property type="match status" value="1"/>
</dbReference>
<dbReference type="InterPro" id="IPR039426">
    <property type="entry name" value="TonB-dep_rcpt-like"/>
</dbReference>
<feature type="domain" description="TonB-dependent receptor plug" evidence="12">
    <location>
        <begin position="32"/>
        <end position="145"/>
    </location>
</feature>
<keyword evidence="4 9" id="KW-1134">Transmembrane beta strand</keyword>
<keyword evidence="3 9" id="KW-0813">Transport</keyword>
<dbReference type="GO" id="GO:0015344">
    <property type="term" value="F:siderophore uptake transmembrane transporter activity"/>
    <property type="evidence" value="ECO:0007669"/>
    <property type="project" value="TreeGrafter"/>
</dbReference>
<evidence type="ECO:0000256" key="9">
    <source>
        <dbReference type="PROSITE-ProRule" id="PRU01360"/>
    </source>
</evidence>
<dbReference type="OrthoDB" id="9796221at2"/>
<name>A0A126V5P9_9RHOB</name>
<comment type="similarity">
    <text evidence="2 9 10">Belongs to the TonB-dependent receptor family.</text>
</comment>
<evidence type="ECO:0000256" key="8">
    <source>
        <dbReference type="ARBA" id="ARBA00023237"/>
    </source>
</evidence>
<proteinExistence type="inferred from homology"/>
<evidence type="ECO:0000256" key="10">
    <source>
        <dbReference type="RuleBase" id="RU003357"/>
    </source>
</evidence>
<dbReference type="STRING" id="1579316.RC74_11465"/>
<dbReference type="InterPro" id="IPR000531">
    <property type="entry name" value="Beta-barrel_TonB"/>
</dbReference>
<dbReference type="CDD" id="cd01347">
    <property type="entry name" value="ligand_gated_channel"/>
    <property type="match status" value="1"/>
</dbReference>
<dbReference type="GO" id="GO:0044718">
    <property type="term" value="P:siderophore transmembrane transport"/>
    <property type="evidence" value="ECO:0007669"/>
    <property type="project" value="TreeGrafter"/>
</dbReference>
<evidence type="ECO:0000256" key="1">
    <source>
        <dbReference type="ARBA" id="ARBA00004571"/>
    </source>
</evidence>
<gene>
    <name evidence="13" type="ORF">RC74_11465</name>
</gene>
<keyword evidence="5 9" id="KW-0812">Transmembrane</keyword>
<dbReference type="KEGG" id="hat:RC74_11465"/>
<evidence type="ECO:0000259" key="12">
    <source>
        <dbReference type="Pfam" id="PF07715"/>
    </source>
</evidence>
<reference evidence="13 14" key="1">
    <citation type="submission" date="2016-02" db="EMBL/GenBank/DDBJ databases">
        <title>Complete genome sequence of Halocynthiibacter arcticus PAMC 20958t from arctic marine sediment.</title>
        <authorList>
            <person name="Lee Y.M."/>
            <person name="Baek K."/>
            <person name="Lee H.K."/>
            <person name="Shin S.C."/>
        </authorList>
    </citation>
    <scope>NUCLEOTIDE SEQUENCE [LARGE SCALE GENOMIC DNA]</scope>
    <source>
        <strain evidence="13">PAMC 20958</strain>
    </source>
</reference>
<dbReference type="RefSeq" id="WP_038999923.1">
    <property type="nucleotide sequence ID" value="NZ_CP014327.1"/>
</dbReference>
<dbReference type="AlphaFoldDB" id="A0A126V5P9"/>
<keyword evidence="7 9" id="KW-0472">Membrane</keyword>
<dbReference type="Proteomes" id="UP000070371">
    <property type="component" value="Chromosome"/>
</dbReference>
<evidence type="ECO:0000256" key="6">
    <source>
        <dbReference type="ARBA" id="ARBA00023077"/>
    </source>
</evidence>
<accession>A0A126V5P9</accession>
<dbReference type="PANTHER" id="PTHR30069">
    <property type="entry name" value="TONB-DEPENDENT OUTER MEMBRANE RECEPTOR"/>
    <property type="match status" value="1"/>
</dbReference>
<dbReference type="EMBL" id="CP014327">
    <property type="protein sequence ID" value="AML53638.1"/>
    <property type="molecule type" value="Genomic_DNA"/>
</dbReference>
<dbReference type="GO" id="GO:0009279">
    <property type="term" value="C:cell outer membrane"/>
    <property type="evidence" value="ECO:0007669"/>
    <property type="project" value="UniProtKB-SubCell"/>
</dbReference>
<keyword evidence="6 10" id="KW-0798">TonB box</keyword>
<dbReference type="InterPro" id="IPR012910">
    <property type="entry name" value="Plug_dom"/>
</dbReference>